<keyword evidence="1" id="KW-1133">Transmembrane helix</keyword>
<dbReference type="Pfam" id="PF07811">
    <property type="entry name" value="TadE"/>
    <property type="match status" value="1"/>
</dbReference>
<reference evidence="3 4" key="1">
    <citation type="submission" date="2024-09" db="EMBL/GenBank/DDBJ databases">
        <authorList>
            <person name="Sun Q."/>
            <person name="Mori K."/>
        </authorList>
    </citation>
    <scope>NUCLEOTIDE SEQUENCE [LARGE SCALE GENOMIC DNA]</scope>
    <source>
        <strain evidence="3 4">TBRC 4938</strain>
    </source>
</reference>
<evidence type="ECO:0000259" key="2">
    <source>
        <dbReference type="Pfam" id="PF07811"/>
    </source>
</evidence>
<dbReference type="EMBL" id="JBHMAA010000027">
    <property type="protein sequence ID" value="MFB9951673.1"/>
    <property type="molecule type" value="Genomic_DNA"/>
</dbReference>
<gene>
    <name evidence="3" type="ORF">ACFFP0_22730</name>
</gene>
<feature type="domain" description="TadE-like" evidence="2">
    <location>
        <begin position="25"/>
        <end position="66"/>
    </location>
</feature>
<proteinExistence type="predicted"/>
<sequence length="194" mass="21339">MTDETETRAKGFLARLRQLARDRRGVGAVEFALLAPLLLSLYITSFELTLGLSISKRVSRTASAVADLVSRETTVNKAFLATMKDVANSLFVPYTAHDLAIRVTGVTIDASGNPKVAWSWKDDNTVPYVVGSPVDVPSTLRTPSSFLIRSEVSVNHELLMVLPGLMSTDLRVVPIEREYFYRQRLGSSVDCSNC</sequence>
<dbReference type="InterPro" id="IPR012495">
    <property type="entry name" value="TadE-like_dom"/>
</dbReference>
<feature type="transmembrane region" description="Helical" evidence="1">
    <location>
        <begin position="31"/>
        <end position="50"/>
    </location>
</feature>
<organism evidence="3 4">
    <name type="scientific">Rhizobium puerariae</name>
    <dbReference type="NCBI Taxonomy" id="1585791"/>
    <lineage>
        <taxon>Bacteria</taxon>
        <taxon>Pseudomonadati</taxon>
        <taxon>Pseudomonadota</taxon>
        <taxon>Alphaproteobacteria</taxon>
        <taxon>Hyphomicrobiales</taxon>
        <taxon>Rhizobiaceae</taxon>
        <taxon>Rhizobium/Agrobacterium group</taxon>
        <taxon>Rhizobium</taxon>
    </lineage>
</organism>
<keyword evidence="4" id="KW-1185">Reference proteome</keyword>
<comment type="caution">
    <text evidence="3">The sequence shown here is derived from an EMBL/GenBank/DDBJ whole genome shotgun (WGS) entry which is preliminary data.</text>
</comment>
<protein>
    <submittedName>
        <fullName evidence="3">TadE/TadG family type IV pilus assembly protein</fullName>
    </submittedName>
</protein>
<name>A0ABV6APP7_9HYPH</name>
<evidence type="ECO:0000313" key="4">
    <source>
        <dbReference type="Proteomes" id="UP001589692"/>
    </source>
</evidence>
<keyword evidence="1" id="KW-0812">Transmembrane</keyword>
<evidence type="ECO:0000256" key="1">
    <source>
        <dbReference type="SAM" id="Phobius"/>
    </source>
</evidence>
<evidence type="ECO:0000313" key="3">
    <source>
        <dbReference type="EMBL" id="MFB9951673.1"/>
    </source>
</evidence>
<dbReference type="Proteomes" id="UP001589692">
    <property type="component" value="Unassembled WGS sequence"/>
</dbReference>
<accession>A0ABV6APP7</accession>
<dbReference type="RefSeq" id="WP_377264490.1">
    <property type="nucleotide sequence ID" value="NZ_JBHMAA010000027.1"/>
</dbReference>
<keyword evidence="1" id="KW-0472">Membrane</keyword>